<evidence type="ECO:0000313" key="4">
    <source>
        <dbReference type="EMBL" id="CDN89187.1"/>
    </source>
</evidence>
<dbReference type="SUPFAM" id="SSF111369">
    <property type="entry name" value="HlyD-like secretion proteins"/>
    <property type="match status" value="2"/>
</dbReference>
<dbReference type="InterPro" id="IPR058792">
    <property type="entry name" value="Beta-barrel_RND_2"/>
</dbReference>
<protein>
    <submittedName>
        <fullName evidence="4">Multidrug resistance transmembrane-like protein (EmrA)</fullName>
    </submittedName>
</protein>
<dbReference type="Gene3D" id="2.40.50.100">
    <property type="match status" value="1"/>
</dbReference>
<organism evidence="4 5">
    <name type="scientific">Hydrogenophaga intermedia</name>
    <dbReference type="NCBI Taxonomy" id="65786"/>
    <lineage>
        <taxon>Bacteria</taxon>
        <taxon>Pseudomonadati</taxon>
        <taxon>Pseudomonadota</taxon>
        <taxon>Betaproteobacteria</taxon>
        <taxon>Burkholderiales</taxon>
        <taxon>Comamonadaceae</taxon>
        <taxon>Hydrogenophaga</taxon>
    </lineage>
</organism>
<feature type="domain" description="CusB-like beta-barrel" evidence="3">
    <location>
        <begin position="242"/>
        <end position="282"/>
    </location>
</feature>
<accession>A0A1L1PQJ8</accession>
<evidence type="ECO:0000259" key="3">
    <source>
        <dbReference type="Pfam" id="PF25954"/>
    </source>
</evidence>
<dbReference type="RefSeq" id="WP_009516966.1">
    <property type="nucleotide sequence ID" value="NZ_CCAE010000037.1"/>
</dbReference>
<evidence type="ECO:0000313" key="5">
    <source>
        <dbReference type="Proteomes" id="UP000028878"/>
    </source>
</evidence>
<dbReference type="InterPro" id="IPR050739">
    <property type="entry name" value="MFP"/>
</dbReference>
<keyword evidence="1 4" id="KW-0812">Transmembrane</keyword>
<name>A0A1L1PQJ8_HYDIT</name>
<dbReference type="InterPro" id="IPR058625">
    <property type="entry name" value="MdtA-like_BSH"/>
</dbReference>
<dbReference type="AlphaFoldDB" id="A0A1L1PQJ8"/>
<evidence type="ECO:0000259" key="2">
    <source>
        <dbReference type="Pfam" id="PF25917"/>
    </source>
</evidence>
<feature type="transmembrane region" description="Helical" evidence="1">
    <location>
        <begin position="12"/>
        <end position="32"/>
    </location>
</feature>
<keyword evidence="1" id="KW-1133">Transmembrane helix</keyword>
<dbReference type="PANTHER" id="PTHR30386:SF24">
    <property type="entry name" value="MULTIDRUG RESISTANCE EFFLUX PUMP"/>
    <property type="match status" value="1"/>
</dbReference>
<evidence type="ECO:0000256" key="1">
    <source>
        <dbReference type="SAM" id="Phobius"/>
    </source>
</evidence>
<dbReference type="PANTHER" id="PTHR30386">
    <property type="entry name" value="MEMBRANE FUSION SUBUNIT OF EMRAB-TOLC MULTIDRUG EFFLUX PUMP"/>
    <property type="match status" value="1"/>
</dbReference>
<dbReference type="Proteomes" id="UP000028878">
    <property type="component" value="Unassembled WGS sequence"/>
</dbReference>
<proteinExistence type="predicted"/>
<feature type="domain" description="Multidrug resistance protein MdtA-like barrel-sandwich hybrid" evidence="2">
    <location>
        <begin position="56"/>
        <end position="232"/>
    </location>
</feature>
<sequence>MPTNPTSSAARGFRLFTATLAAAALGGAFLVLNRPESAASEQTTDDAYVRADFTVIAPQVSGVIGRVAVHDHQYVPAGAALVEIDARGLRIALASAQALVDSLRAQTVRQDSAIAQARAALAASLARRELAEANLERFTNLARDGSGTVQARQQAQAEWDIQRAASERDQAGLRAADQQRAVLRADIAKAEAARADAELHLSYARITAPVAGTVAQRRARAGSYVRAGEPLLTLVPLDALYIEANFRETQLARVRVGQAVQIAVDALPGVQLHGRVQSLGPASGASFSPVPPQNATGNFTKIVQRLPVRIELEPGQDDASRLRVGMSVRPRISLNSDQSNHDL</sequence>
<dbReference type="Gene3D" id="2.40.30.170">
    <property type="match status" value="1"/>
</dbReference>
<dbReference type="EMBL" id="CCAE010000037">
    <property type="protein sequence ID" value="CDN89187.1"/>
    <property type="molecule type" value="Genomic_DNA"/>
</dbReference>
<dbReference type="Pfam" id="PF25917">
    <property type="entry name" value="BSH_RND"/>
    <property type="match status" value="1"/>
</dbReference>
<dbReference type="Pfam" id="PF25954">
    <property type="entry name" value="Beta-barrel_RND_2"/>
    <property type="match status" value="1"/>
</dbReference>
<reference evidence="5" key="1">
    <citation type="submission" date="2014-11" db="EMBL/GenBank/DDBJ databases">
        <title>Draft genome sequence of Hydrogenophaga intermedia S1.</title>
        <authorList>
            <person name="Gan H.M."/>
            <person name="Chew T.H."/>
            <person name="Stolz A."/>
        </authorList>
    </citation>
    <scope>NUCLEOTIDE SEQUENCE [LARGE SCALE GENOMIC DNA]</scope>
    <source>
        <strain evidence="5">S1</strain>
    </source>
</reference>
<keyword evidence="1" id="KW-0472">Membrane</keyword>
<gene>
    <name evidence="4" type="ORF">BN948_03624</name>
</gene>
<keyword evidence="5" id="KW-1185">Reference proteome</keyword>
<dbReference type="GO" id="GO:0055085">
    <property type="term" value="P:transmembrane transport"/>
    <property type="evidence" value="ECO:0007669"/>
    <property type="project" value="InterPro"/>
</dbReference>